<dbReference type="EMBL" id="JAAFYZ010000280">
    <property type="protein sequence ID" value="MBS2553725.1"/>
    <property type="molecule type" value="Genomic_DNA"/>
</dbReference>
<dbReference type="InterPro" id="IPR003838">
    <property type="entry name" value="ABC3_permease_C"/>
</dbReference>
<feature type="domain" description="ABC3 transporter permease C-terminal" evidence="8">
    <location>
        <begin position="237"/>
        <end position="346"/>
    </location>
</feature>
<protein>
    <submittedName>
        <fullName evidence="9">ABC transporter permease</fullName>
    </submittedName>
</protein>
<feature type="transmembrane region" description="Helical" evidence="7">
    <location>
        <begin position="284"/>
        <end position="305"/>
    </location>
</feature>
<sequence length="354" mass="35377">MFVALRDIRFAKGRFTLMGAVVALLTGLVLFLYGLTGGLASDSTSALTGLPARHVVFGGPAVSFSDSAISPGQQAAWQAAAGARPFGVSMTRLAAADVTSVSVVGVDPALAPPPLAGRAPGPGEVAVGAELAAEHALHLGQQVWLGAVRLTISGITPNRSWGHAATVWTDEPTWQHVAGATQPVALLVEQAGTDAGTGAGSKALDAAQHTRTVTLDAAEAGIDGYSAEQGSLTMIQLFLFAISALVAGAFFTVWTVQRKADIAVLKAIGASSAYLVRDALGQALILLLAGGALGAAAGAAGGVLLRGSGTPFALDPATVAVPLSAMVVLGLAGAALAVRRIVTVDPLTALGASR</sequence>
<evidence type="ECO:0000256" key="5">
    <source>
        <dbReference type="ARBA" id="ARBA00022989"/>
    </source>
</evidence>
<dbReference type="PANTHER" id="PTHR43738:SF1">
    <property type="entry name" value="HEMIN TRANSPORT SYSTEM PERMEASE PROTEIN HRTB-RELATED"/>
    <property type="match status" value="1"/>
</dbReference>
<evidence type="ECO:0000256" key="4">
    <source>
        <dbReference type="ARBA" id="ARBA00022692"/>
    </source>
</evidence>
<organism evidence="9 10">
    <name type="scientific">Catenulispora pinistramenti</name>
    <dbReference type="NCBI Taxonomy" id="2705254"/>
    <lineage>
        <taxon>Bacteria</taxon>
        <taxon>Bacillati</taxon>
        <taxon>Actinomycetota</taxon>
        <taxon>Actinomycetes</taxon>
        <taxon>Catenulisporales</taxon>
        <taxon>Catenulisporaceae</taxon>
        <taxon>Catenulispora</taxon>
    </lineage>
</organism>
<accession>A0ABS5L6H3</accession>
<keyword evidence="4 7" id="KW-0812">Transmembrane</keyword>
<reference evidence="9 10" key="1">
    <citation type="submission" date="2020-02" db="EMBL/GenBank/DDBJ databases">
        <title>Acidophilic actinobacteria isolated from forest soil.</title>
        <authorList>
            <person name="Golinska P."/>
        </authorList>
    </citation>
    <scope>NUCLEOTIDE SEQUENCE [LARGE SCALE GENOMIC DNA]</scope>
    <source>
        <strain evidence="9 10">NL8</strain>
    </source>
</reference>
<evidence type="ECO:0000313" key="10">
    <source>
        <dbReference type="Proteomes" id="UP000730482"/>
    </source>
</evidence>
<dbReference type="InterPro" id="IPR051125">
    <property type="entry name" value="ABC-4/HrtB_transporter"/>
</dbReference>
<name>A0ABS5L6H3_9ACTN</name>
<keyword evidence="10" id="KW-1185">Reference proteome</keyword>
<evidence type="ECO:0000259" key="8">
    <source>
        <dbReference type="Pfam" id="PF02687"/>
    </source>
</evidence>
<keyword evidence="2" id="KW-0813">Transport</keyword>
<evidence type="ECO:0000256" key="6">
    <source>
        <dbReference type="ARBA" id="ARBA00023136"/>
    </source>
</evidence>
<evidence type="ECO:0000313" key="9">
    <source>
        <dbReference type="EMBL" id="MBS2553725.1"/>
    </source>
</evidence>
<dbReference type="Proteomes" id="UP000730482">
    <property type="component" value="Unassembled WGS sequence"/>
</dbReference>
<dbReference type="Pfam" id="PF02687">
    <property type="entry name" value="FtsX"/>
    <property type="match status" value="1"/>
</dbReference>
<dbReference type="PANTHER" id="PTHR43738">
    <property type="entry name" value="ABC TRANSPORTER, MEMBRANE PROTEIN"/>
    <property type="match status" value="1"/>
</dbReference>
<proteinExistence type="predicted"/>
<evidence type="ECO:0000256" key="2">
    <source>
        <dbReference type="ARBA" id="ARBA00022448"/>
    </source>
</evidence>
<keyword evidence="6 7" id="KW-0472">Membrane</keyword>
<evidence type="ECO:0000256" key="3">
    <source>
        <dbReference type="ARBA" id="ARBA00022475"/>
    </source>
</evidence>
<feature type="transmembrane region" description="Helical" evidence="7">
    <location>
        <begin position="237"/>
        <end position="256"/>
    </location>
</feature>
<feature type="transmembrane region" description="Helical" evidence="7">
    <location>
        <begin position="317"/>
        <end position="338"/>
    </location>
</feature>
<gene>
    <name evidence="9" type="ORF">KGQ19_43420</name>
</gene>
<keyword evidence="3" id="KW-1003">Cell membrane</keyword>
<evidence type="ECO:0000256" key="1">
    <source>
        <dbReference type="ARBA" id="ARBA00004651"/>
    </source>
</evidence>
<evidence type="ECO:0000256" key="7">
    <source>
        <dbReference type="SAM" id="Phobius"/>
    </source>
</evidence>
<comment type="caution">
    <text evidence="9">The sequence shown here is derived from an EMBL/GenBank/DDBJ whole genome shotgun (WGS) entry which is preliminary data.</text>
</comment>
<keyword evidence="5 7" id="KW-1133">Transmembrane helix</keyword>
<comment type="subcellular location">
    <subcellularLocation>
        <location evidence="1">Cell membrane</location>
        <topology evidence="1">Multi-pass membrane protein</topology>
    </subcellularLocation>
</comment>